<dbReference type="EMBL" id="JAWQEG010002134">
    <property type="protein sequence ID" value="KAK3874127.1"/>
    <property type="molecule type" value="Genomic_DNA"/>
</dbReference>
<accession>A0AAE1FJB4</accession>
<sequence>MVQQRRQDDQQSHQENQQWHQQKAATRQQEYAVLTAALSPHTVPAIPAGSAHTSLSQDTDTVYNNNSRFLTLMSKSATGFTCVRCLQHMVTQPLPFHPTEQLPRTIKALDVRRVFNSAEELHTKLKTLL</sequence>
<evidence type="ECO:0000313" key="2">
    <source>
        <dbReference type="EMBL" id="KAK3874127.1"/>
    </source>
</evidence>
<evidence type="ECO:0000256" key="1">
    <source>
        <dbReference type="SAM" id="MobiDB-lite"/>
    </source>
</evidence>
<reference evidence="2" key="1">
    <citation type="submission" date="2023-10" db="EMBL/GenBank/DDBJ databases">
        <title>Genome assemblies of two species of porcelain crab, Petrolisthes cinctipes and Petrolisthes manimaculis (Anomura: Porcellanidae).</title>
        <authorList>
            <person name="Angst P."/>
        </authorList>
    </citation>
    <scope>NUCLEOTIDE SEQUENCE</scope>
    <source>
        <strain evidence="2">PB745_01</strain>
        <tissue evidence="2">Gill</tissue>
    </source>
</reference>
<evidence type="ECO:0000313" key="3">
    <source>
        <dbReference type="Proteomes" id="UP001286313"/>
    </source>
</evidence>
<name>A0AAE1FJB4_PETCI</name>
<protein>
    <submittedName>
        <fullName evidence="2">Uncharacterized protein</fullName>
    </submittedName>
</protein>
<proteinExistence type="predicted"/>
<gene>
    <name evidence="2" type="ORF">Pcinc_020913</name>
</gene>
<keyword evidence="3" id="KW-1185">Reference proteome</keyword>
<organism evidence="2 3">
    <name type="scientific">Petrolisthes cinctipes</name>
    <name type="common">Flat porcelain crab</name>
    <dbReference type="NCBI Taxonomy" id="88211"/>
    <lineage>
        <taxon>Eukaryota</taxon>
        <taxon>Metazoa</taxon>
        <taxon>Ecdysozoa</taxon>
        <taxon>Arthropoda</taxon>
        <taxon>Crustacea</taxon>
        <taxon>Multicrustacea</taxon>
        <taxon>Malacostraca</taxon>
        <taxon>Eumalacostraca</taxon>
        <taxon>Eucarida</taxon>
        <taxon>Decapoda</taxon>
        <taxon>Pleocyemata</taxon>
        <taxon>Anomura</taxon>
        <taxon>Galatheoidea</taxon>
        <taxon>Porcellanidae</taxon>
        <taxon>Petrolisthes</taxon>
    </lineage>
</organism>
<comment type="caution">
    <text evidence="2">The sequence shown here is derived from an EMBL/GenBank/DDBJ whole genome shotgun (WGS) entry which is preliminary data.</text>
</comment>
<dbReference type="Proteomes" id="UP001286313">
    <property type="component" value="Unassembled WGS sequence"/>
</dbReference>
<feature type="compositionally biased region" description="Basic and acidic residues" evidence="1">
    <location>
        <begin position="1"/>
        <end position="12"/>
    </location>
</feature>
<dbReference type="AlphaFoldDB" id="A0AAE1FJB4"/>
<feature type="region of interest" description="Disordered" evidence="1">
    <location>
        <begin position="1"/>
        <end position="26"/>
    </location>
</feature>
<feature type="compositionally biased region" description="Low complexity" evidence="1">
    <location>
        <begin position="13"/>
        <end position="22"/>
    </location>
</feature>